<dbReference type="Proteomes" id="UP001328107">
    <property type="component" value="Unassembled WGS sequence"/>
</dbReference>
<comment type="caution">
    <text evidence="2">The sequence shown here is derived from an EMBL/GenBank/DDBJ whole genome shotgun (WGS) entry which is preliminary data.</text>
</comment>
<dbReference type="AlphaFoldDB" id="A0AAN5D8Q3"/>
<dbReference type="Gene3D" id="1.10.880.10">
    <property type="entry name" value="Transcription factor, Skn-1-like, DNA-binding domain"/>
    <property type="match status" value="1"/>
</dbReference>
<dbReference type="EMBL" id="BTRK01000006">
    <property type="protein sequence ID" value="GMR57700.1"/>
    <property type="molecule type" value="Genomic_DNA"/>
</dbReference>
<feature type="region of interest" description="Disordered" evidence="1">
    <location>
        <begin position="53"/>
        <end position="79"/>
    </location>
</feature>
<sequence>KDELVDDFADVKEEYPFFDSPFLDASSEIKDESLDIKDEPIDEFSFVKQEEPNTDISLGNASPEASAGGINTTVSPRRPGRNLMDVQLAASNGPPLPAAEIAELSLSEMHKLLKDDSLTELQRQLIRTIRRRALRVYLMWAAV</sequence>
<evidence type="ECO:0000256" key="1">
    <source>
        <dbReference type="SAM" id="MobiDB-lite"/>
    </source>
</evidence>
<keyword evidence="3" id="KW-1185">Reference proteome</keyword>
<feature type="non-terminal residue" evidence="2">
    <location>
        <position position="1"/>
    </location>
</feature>
<reference evidence="3" key="1">
    <citation type="submission" date="2022-10" db="EMBL/GenBank/DDBJ databases">
        <title>Genome assembly of Pristionchus species.</title>
        <authorList>
            <person name="Yoshida K."/>
            <person name="Sommer R.J."/>
        </authorList>
    </citation>
    <scope>NUCLEOTIDE SEQUENCE [LARGE SCALE GENOMIC DNA]</scope>
    <source>
        <strain evidence="3">RS5460</strain>
    </source>
</reference>
<dbReference type="GO" id="GO:0006355">
    <property type="term" value="P:regulation of DNA-templated transcription"/>
    <property type="evidence" value="ECO:0007669"/>
    <property type="project" value="InterPro"/>
</dbReference>
<evidence type="ECO:0000313" key="3">
    <source>
        <dbReference type="Proteomes" id="UP001328107"/>
    </source>
</evidence>
<organism evidence="2 3">
    <name type="scientific">Pristionchus mayeri</name>
    <dbReference type="NCBI Taxonomy" id="1317129"/>
    <lineage>
        <taxon>Eukaryota</taxon>
        <taxon>Metazoa</taxon>
        <taxon>Ecdysozoa</taxon>
        <taxon>Nematoda</taxon>
        <taxon>Chromadorea</taxon>
        <taxon>Rhabditida</taxon>
        <taxon>Rhabditina</taxon>
        <taxon>Diplogasteromorpha</taxon>
        <taxon>Diplogasteroidea</taxon>
        <taxon>Neodiplogasteridae</taxon>
        <taxon>Pristionchus</taxon>
    </lineage>
</organism>
<protein>
    <submittedName>
        <fullName evidence="2">Uncharacterized protein</fullName>
    </submittedName>
</protein>
<evidence type="ECO:0000313" key="2">
    <source>
        <dbReference type="EMBL" id="GMR57700.1"/>
    </source>
</evidence>
<gene>
    <name evidence="2" type="ORF">PMAYCL1PPCAC_27895</name>
</gene>
<accession>A0AAN5D8Q3</accession>
<dbReference type="SUPFAM" id="SSF47454">
    <property type="entry name" value="A DNA-binding domain in eukaryotic transcription factors"/>
    <property type="match status" value="1"/>
</dbReference>
<name>A0AAN5D8Q3_9BILA</name>
<dbReference type="GO" id="GO:0003677">
    <property type="term" value="F:DNA binding"/>
    <property type="evidence" value="ECO:0007669"/>
    <property type="project" value="InterPro"/>
</dbReference>
<dbReference type="InterPro" id="IPR008917">
    <property type="entry name" value="TF_DNA-bd_sf"/>
</dbReference>
<proteinExistence type="predicted"/>